<feature type="domain" description="FecR protein" evidence="1">
    <location>
        <begin position="107"/>
        <end position="196"/>
    </location>
</feature>
<evidence type="ECO:0000259" key="2">
    <source>
        <dbReference type="Pfam" id="PF16220"/>
    </source>
</evidence>
<evidence type="ECO:0000259" key="1">
    <source>
        <dbReference type="Pfam" id="PF04773"/>
    </source>
</evidence>
<evidence type="ECO:0000313" key="4">
    <source>
        <dbReference type="Proteomes" id="UP001059971"/>
    </source>
</evidence>
<sequence length="323" mass="34463">MINEEALGWVVRTRDPDFADWDAFTAWLEADPVHVSAYDAMMLADGELDSILPSDPVAMPPILPVPANDPGVRPRRPLRWIGGGAIAAALVATVSIAVLNRSDIYSVSTRPGETRVIALDDGTSVALNGGTTMRFDRKDARFAALDTGEAAFTVRHDAANPFRVTVGDTVFEDAGTIFNIVHTNAATRIGVSEGKVIYNPQAEAIALPAGRALAEDAQGLRVMDIAPAAVASWRQGQLVYSNAPVTQVAEDAARSLGLTVYFTPQAQAMRFTGTIRLDRDPARFLAQAAPLMGLTAVRQGDGWLLQEGPMKEGPMKEGNGPQS</sequence>
<dbReference type="EMBL" id="AP018817">
    <property type="protein sequence ID" value="BBF70778.1"/>
    <property type="molecule type" value="Genomic_DNA"/>
</dbReference>
<dbReference type="RefSeq" id="WP_261935006.1">
    <property type="nucleotide sequence ID" value="NZ_AP018817.1"/>
</dbReference>
<dbReference type="InterPro" id="IPR006860">
    <property type="entry name" value="FecR"/>
</dbReference>
<dbReference type="PIRSF" id="PIRSF018266">
    <property type="entry name" value="FecR"/>
    <property type="match status" value="1"/>
</dbReference>
<dbReference type="InterPro" id="IPR012373">
    <property type="entry name" value="Ferrdict_sens_TM"/>
</dbReference>
<proteinExistence type="predicted"/>
<dbReference type="PANTHER" id="PTHR30273:SF2">
    <property type="entry name" value="PROTEIN FECR"/>
    <property type="match status" value="1"/>
</dbReference>
<protein>
    <submittedName>
        <fullName evidence="3">Iron dicitrate transporter FecR</fullName>
    </submittedName>
</protein>
<name>A0ABM7G642_9SPHN</name>
<dbReference type="InterPro" id="IPR032623">
    <property type="entry name" value="FecR_N"/>
</dbReference>
<dbReference type="Pfam" id="PF04773">
    <property type="entry name" value="FecR"/>
    <property type="match status" value="1"/>
</dbReference>
<organism evidence="3 4">
    <name type="scientific">Sphingomonas bisphenolicum</name>
    <dbReference type="NCBI Taxonomy" id="296544"/>
    <lineage>
        <taxon>Bacteria</taxon>
        <taxon>Pseudomonadati</taxon>
        <taxon>Pseudomonadota</taxon>
        <taxon>Alphaproteobacteria</taxon>
        <taxon>Sphingomonadales</taxon>
        <taxon>Sphingomonadaceae</taxon>
        <taxon>Sphingomonas</taxon>
    </lineage>
</organism>
<keyword evidence="4" id="KW-1185">Reference proteome</keyword>
<gene>
    <name evidence="3" type="ORF">SBA_ch1_29780</name>
</gene>
<accession>A0ABM7G642</accession>
<dbReference type="PANTHER" id="PTHR30273">
    <property type="entry name" value="PERIPLASMIC SIGNAL SENSOR AND SIGMA FACTOR ACTIVATOR FECR-RELATED"/>
    <property type="match status" value="1"/>
</dbReference>
<dbReference type="Proteomes" id="UP001059971">
    <property type="component" value="Chromosome 1"/>
</dbReference>
<feature type="domain" description="FecR N-terminal" evidence="2">
    <location>
        <begin position="4"/>
        <end position="41"/>
    </location>
</feature>
<evidence type="ECO:0000313" key="3">
    <source>
        <dbReference type="EMBL" id="BBF70778.1"/>
    </source>
</evidence>
<dbReference type="Pfam" id="PF16220">
    <property type="entry name" value="DUF4880"/>
    <property type="match status" value="1"/>
</dbReference>
<dbReference type="Gene3D" id="2.60.120.1440">
    <property type="match status" value="1"/>
</dbReference>
<reference evidence="3" key="1">
    <citation type="submission" date="2018-07" db="EMBL/GenBank/DDBJ databases">
        <title>Complete genome sequence of Sphingomonas bisphenolicum strain AO1, a bisphenol A degradative bacterium isolated from Japanese farm field.</title>
        <authorList>
            <person name="Murakami M."/>
            <person name="Koh M."/>
            <person name="Koba S."/>
            <person name="Matsumura Y."/>
        </authorList>
    </citation>
    <scope>NUCLEOTIDE SEQUENCE</scope>
    <source>
        <strain evidence="3">AO1</strain>
    </source>
</reference>